<dbReference type="Proteomes" id="UP001597544">
    <property type="component" value="Unassembled WGS sequence"/>
</dbReference>
<keyword evidence="2" id="KW-1185">Reference proteome</keyword>
<name>A0ABW5IMG4_9BACT</name>
<organism evidence="1 2">
    <name type="scientific">Pontibacter locisalis</name>
    <dbReference type="NCBI Taxonomy" id="1719035"/>
    <lineage>
        <taxon>Bacteria</taxon>
        <taxon>Pseudomonadati</taxon>
        <taxon>Bacteroidota</taxon>
        <taxon>Cytophagia</taxon>
        <taxon>Cytophagales</taxon>
        <taxon>Hymenobacteraceae</taxon>
        <taxon>Pontibacter</taxon>
    </lineage>
</organism>
<evidence type="ECO:0000313" key="1">
    <source>
        <dbReference type="EMBL" id="MFD2514508.1"/>
    </source>
</evidence>
<comment type="caution">
    <text evidence="1">The sequence shown here is derived from an EMBL/GenBank/DDBJ whole genome shotgun (WGS) entry which is preliminary data.</text>
</comment>
<sequence length="76" mass="8967">MGKRQVRIFRKDLDKHLSELLRQPTVQVVLRSKVVMHGILRTLGEGKLQLEDFRFGKHNFTADQVEEIIYDLESPY</sequence>
<dbReference type="EMBL" id="JBHULU010000015">
    <property type="protein sequence ID" value="MFD2514508.1"/>
    <property type="molecule type" value="Genomic_DNA"/>
</dbReference>
<protein>
    <submittedName>
        <fullName evidence="1">Uncharacterized protein</fullName>
    </submittedName>
</protein>
<reference evidence="2" key="1">
    <citation type="journal article" date="2019" name="Int. J. Syst. Evol. Microbiol.">
        <title>The Global Catalogue of Microorganisms (GCM) 10K type strain sequencing project: providing services to taxonomists for standard genome sequencing and annotation.</title>
        <authorList>
            <consortium name="The Broad Institute Genomics Platform"/>
            <consortium name="The Broad Institute Genome Sequencing Center for Infectious Disease"/>
            <person name="Wu L."/>
            <person name="Ma J."/>
        </authorList>
    </citation>
    <scope>NUCLEOTIDE SEQUENCE [LARGE SCALE GENOMIC DNA]</scope>
    <source>
        <strain evidence="2">KCTC 42498</strain>
    </source>
</reference>
<accession>A0ABW5IMG4</accession>
<dbReference type="RefSeq" id="WP_377507239.1">
    <property type="nucleotide sequence ID" value="NZ_JBHULU010000015.1"/>
</dbReference>
<evidence type="ECO:0000313" key="2">
    <source>
        <dbReference type="Proteomes" id="UP001597544"/>
    </source>
</evidence>
<gene>
    <name evidence="1" type="ORF">ACFSRY_11570</name>
</gene>
<proteinExistence type="predicted"/>